<name>A0AA38SB86_9PEZI</name>
<evidence type="ECO:0000313" key="3">
    <source>
        <dbReference type="Proteomes" id="UP001174694"/>
    </source>
</evidence>
<keyword evidence="3" id="KW-1185">Reference proteome</keyword>
<protein>
    <submittedName>
        <fullName evidence="2">Uncharacterized protein</fullName>
    </submittedName>
</protein>
<evidence type="ECO:0000313" key="2">
    <source>
        <dbReference type="EMBL" id="KAJ9156436.1"/>
    </source>
</evidence>
<evidence type="ECO:0000256" key="1">
    <source>
        <dbReference type="SAM" id="MobiDB-lite"/>
    </source>
</evidence>
<comment type="caution">
    <text evidence="2">The sequence shown here is derived from an EMBL/GenBank/DDBJ whole genome shotgun (WGS) entry which is preliminary data.</text>
</comment>
<reference evidence="2" key="1">
    <citation type="submission" date="2022-07" db="EMBL/GenBank/DDBJ databases">
        <title>Fungi with potential for degradation of polypropylene.</title>
        <authorList>
            <person name="Gostincar C."/>
        </authorList>
    </citation>
    <scope>NUCLEOTIDE SEQUENCE</scope>
    <source>
        <strain evidence="2">EXF-13308</strain>
    </source>
</reference>
<feature type="compositionally biased region" description="Low complexity" evidence="1">
    <location>
        <begin position="210"/>
        <end position="219"/>
    </location>
</feature>
<dbReference type="AlphaFoldDB" id="A0AA38SB86"/>
<feature type="region of interest" description="Disordered" evidence="1">
    <location>
        <begin position="101"/>
        <end position="247"/>
    </location>
</feature>
<proteinExistence type="predicted"/>
<gene>
    <name evidence="2" type="ORF">NKR23_g1427</name>
</gene>
<organism evidence="2 3">
    <name type="scientific">Pleurostoma richardsiae</name>
    <dbReference type="NCBI Taxonomy" id="41990"/>
    <lineage>
        <taxon>Eukaryota</taxon>
        <taxon>Fungi</taxon>
        <taxon>Dikarya</taxon>
        <taxon>Ascomycota</taxon>
        <taxon>Pezizomycotina</taxon>
        <taxon>Sordariomycetes</taxon>
        <taxon>Sordariomycetidae</taxon>
        <taxon>Calosphaeriales</taxon>
        <taxon>Pleurostomataceae</taxon>
        <taxon>Pleurostoma</taxon>
    </lineage>
</organism>
<dbReference type="Proteomes" id="UP001174694">
    <property type="component" value="Unassembled WGS sequence"/>
</dbReference>
<feature type="compositionally biased region" description="Basic and acidic residues" evidence="1">
    <location>
        <begin position="141"/>
        <end position="158"/>
    </location>
</feature>
<feature type="compositionally biased region" description="Basic and acidic residues" evidence="1">
    <location>
        <begin position="221"/>
        <end position="237"/>
    </location>
</feature>
<accession>A0AA38SB86</accession>
<feature type="compositionally biased region" description="Basic residues" evidence="1">
    <location>
        <begin position="238"/>
        <end position="247"/>
    </location>
</feature>
<dbReference type="EMBL" id="JANBVO010000002">
    <property type="protein sequence ID" value="KAJ9156436.1"/>
    <property type="molecule type" value="Genomic_DNA"/>
</dbReference>
<feature type="compositionally biased region" description="Polar residues" evidence="1">
    <location>
        <begin position="168"/>
        <end position="178"/>
    </location>
</feature>
<sequence length="247" mass="26250">MCFRGNVQFSCGDWGEEITTPCLPEMARPGYCTDHQEAQSVRQVQWRCPACVFRGKREKSEGAQDPVQLTQAHVNSTVTAARTRSSTWGLVQPPAMDAAWAESGEDGAGTGAVTGKSLAQASRGKVSEEAHAGYGNCRPSRSKERTPPAAAEDTKSAEGSRAQAPEDSISNKSPSNKVLGSEVGHMAPDQLGGSTRPQLGTARSLGEPSPLLAPAAPLLMSREKTELAQPARDAERRRSSRARHVSA</sequence>